<organism evidence="2 3">
    <name type="scientific">Falsiroseomonas bella</name>
    <dbReference type="NCBI Taxonomy" id="2184016"/>
    <lineage>
        <taxon>Bacteria</taxon>
        <taxon>Pseudomonadati</taxon>
        <taxon>Pseudomonadota</taxon>
        <taxon>Alphaproteobacteria</taxon>
        <taxon>Acetobacterales</taxon>
        <taxon>Roseomonadaceae</taxon>
        <taxon>Falsiroseomonas</taxon>
    </lineage>
</organism>
<name>A0A317FBW4_9PROT</name>
<feature type="transmembrane region" description="Helical" evidence="1">
    <location>
        <begin position="119"/>
        <end position="140"/>
    </location>
</feature>
<evidence type="ECO:0000313" key="3">
    <source>
        <dbReference type="Proteomes" id="UP000245765"/>
    </source>
</evidence>
<evidence type="ECO:0008006" key="4">
    <source>
        <dbReference type="Google" id="ProtNLM"/>
    </source>
</evidence>
<evidence type="ECO:0000313" key="2">
    <source>
        <dbReference type="EMBL" id="PWS36355.1"/>
    </source>
</evidence>
<evidence type="ECO:0000256" key="1">
    <source>
        <dbReference type="SAM" id="Phobius"/>
    </source>
</evidence>
<accession>A0A317FBW4</accession>
<sequence length="145" mass="15837">MPWELDWLLGMALTVATVIMHVLGLGVIHRIFIWLGVALRGDVRRNAVRFGFILSPVVTATFALHALEVLGWAAAYLHIGATESWRSAVIYSMGAFSTYGHAAVYLAPEWQLLGAIQALNGMLIFGLSIAFLAAVIRQIWASAPF</sequence>
<keyword evidence="1" id="KW-1133">Transmembrane helix</keyword>
<feature type="transmembrane region" description="Helical" evidence="1">
    <location>
        <begin position="88"/>
        <end position="107"/>
    </location>
</feature>
<feature type="transmembrane region" description="Helical" evidence="1">
    <location>
        <begin position="50"/>
        <end position="76"/>
    </location>
</feature>
<protein>
    <recommendedName>
        <fullName evidence="4">Potassium channel domain-containing protein</fullName>
    </recommendedName>
</protein>
<dbReference type="AlphaFoldDB" id="A0A317FBW4"/>
<dbReference type="Proteomes" id="UP000245765">
    <property type="component" value="Unassembled WGS sequence"/>
</dbReference>
<gene>
    <name evidence="2" type="ORF">DFH01_14365</name>
</gene>
<keyword evidence="1" id="KW-0472">Membrane</keyword>
<comment type="caution">
    <text evidence="2">The sequence shown here is derived from an EMBL/GenBank/DDBJ whole genome shotgun (WGS) entry which is preliminary data.</text>
</comment>
<reference evidence="3" key="1">
    <citation type="submission" date="2018-05" db="EMBL/GenBank/DDBJ databases">
        <authorList>
            <person name="Du Z."/>
            <person name="Wang X."/>
        </authorList>
    </citation>
    <scope>NUCLEOTIDE SEQUENCE [LARGE SCALE GENOMIC DNA]</scope>
    <source>
        <strain evidence="3">CQN31</strain>
    </source>
</reference>
<dbReference type="RefSeq" id="WP_109871148.1">
    <property type="nucleotide sequence ID" value="NZ_QGNA01000003.1"/>
</dbReference>
<keyword evidence="1" id="KW-0812">Transmembrane</keyword>
<feature type="transmembrane region" description="Helical" evidence="1">
    <location>
        <begin position="12"/>
        <end position="38"/>
    </location>
</feature>
<dbReference type="OrthoDB" id="2974133at2"/>
<proteinExistence type="predicted"/>
<dbReference type="EMBL" id="QGNA01000003">
    <property type="protein sequence ID" value="PWS36355.1"/>
    <property type="molecule type" value="Genomic_DNA"/>
</dbReference>
<keyword evidence="3" id="KW-1185">Reference proteome</keyword>